<dbReference type="Gene3D" id="3.40.50.10320">
    <property type="entry name" value="LmbE-like"/>
    <property type="match status" value="1"/>
</dbReference>
<gene>
    <name evidence="1" type="ORF">QYE77_02915</name>
</gene>
<evidence type="ECO:0000313" key="1">
    <source>
        <dbReference type="EMBL" id="MDT8897204.1"/>
    </source>
</evidence>
<evidence type="ECO:0000313" key="2">
    <source>
        <dbReference type="Proteomes" id="UP001254165"/>
    </source>
</evidence>
<dbReference type="Proteomes" id="UP001254165">
    <property type="component" value="Unassembled WGS sequence"/>
</dbReference>
<keyword evidence="2" id="KW-1185">Reference proteome</keyword>
<reference evidence="1 2" key="1">
    <citation type="submission" date="2023-07" db="EMBL/GenBank/DDBJ databases">
        <title>Novel species of Thermanaerothrix with wide hydrolytic capabilities.</title>
        <authorList>
            <person name="Zayulina K.S."/>
            <person name="Podosokorskaya O.A."/>
            <person name="Elcheninov A.G."/>
        </authorList>
    </citation>
    <scope>NUCLEOTIDE SEQUENCE [LARGE SCALE GENOMIC DNA]</scope>
    <source>
        <strain evidence="1 2">4228-RoL</strain>
    </source>
</reference>
<accession>A0ABU3NK54</accession>
<dbReference type="Pfam" id="PF02585">
    <property type="entry name" value="PIG-L"/>
    <property type="match status" value="1"/>
</dbReference>
<dbReference type="RefSeq" id="WP_315623855.1">
    <property type="nucleotide sequence ID" value="NZ_JAUHMF010000001.1"/>
</dbReference>
<comment type="caution">
    <text evidence="1">The sequence shown here is derived from an EMBL/GenBank/DDBJ whole genome shotgun (WGS) entry which is preliminary data.</text>
</comment>
<dbReference type="PANTHER" id="PTHR12993">
    <property type="entry name" value="N-ACETYLGLUCOSAMINYL-PHOSPHATIDYLINOSITOL DE-N-ACETYLASE-RELATED"/>
    <property type="match status" value="1"/>
</dbReference>
<dbReference type="EMBL" id="JAUHMF010000001">
    <property type="protein sequence ID" value="MDT8897204.1"/>
    <property type="molecule type" value="Genomic_DNA"/>
</dbReference>
<dbReference type="PANTHER" id="PTHR12993:SF28">
    <property type="entry name" value="LMBE FAMILY PROTEIN"/>
    <property type="match status" value="1"/>
</dbReference>
<dbReference type="InterPro" id="IPR003737">
    <property type="entry name" value="GlcNAc_PI_deacetylase-related"/>
</dbReference>
<organism evidence="1 2">
    <name type="scientific">Thermanaerothrix solaris</name>
    <dbReference type="NCBI Taxonomy" id="3058434"/>
    <lineage>
        <taxon>Bacteria</taxon>
        <taxon>Bacillati</taxon>
        <taxon>Chloroflexota</taxon>
        <taxon>Anaerolineae</taxon>
        <taxon>Anaerolineales</taxon>
        <taxon>Anaerolineaceae</taxon>
        <taxon>Thermanaerothrix</taxon>
    </lineage>
</organism>
<name>A0ABU3NK54_9CHLR</name>
<dbReference type="SUPFAM" id="SSF102588">
    <property type="entry name" value="LmbE-like"/>
    <property type="match status" value="1"/>
</dbReference>
<dbReference type="InterPro" id="IPR024078">
    <property type="entry name" value="LmbE-like_dom_sf"/>
</dbReference>
<proteinExistence type="predicted"/>
<protein>
    <submittedName>
        <fullName evidence="1">PIG-L deacetylase family protein</fullName>
    </submittedName>
</protein>
<sequence>MDSNDLELFVDWDSPQKILVILAHPDDPEFFCGASIAYWCARGHEVRYCLLTRGDKGVNGRIIPPQTLKKMREEEQRAAAAVLGVKQVSFLDYPDGYLVPTLEARRDVVRVIRRERPDIIVTCDPLNYFPAPNRINHPDHRVAGQIVMDAVFPAAGNPMFFPELLTEEGLEPHEVREVWFSLTRQPNVRLDVTPYWDQKIEALRSHRSQIPDFNELEARMRARLAPGSTPEQPRYEEYFYRVVW</sequence>